<dbReference type="EC" id="2.7.7.108" evidence="8"/>
<dbReference type="AlphaFoldDB" id="A0A1X7H304"/>
<dbReference type="GO" id="GO:0005524">
    <property type="term" value="F:ATP binding"/>
    <property type="evidence" value="ECO:0007669"/>
    <property type="project" value="UniProtKB-UniRule"/>
</dbReference>
<comment type="similarity">
    <text evidence="1 8">Belongs to the SELO family.</text>
</comment>
<evidence type="ECO:0000256" key="5">
    <source>
        <dbReference type="ARBA" id="ARBA00022741"/>
    </source>
</evidence>
<comment type="catalytic activity">
    <reaction evidence="8">
        <text>L-seryl-[protein] + UTP = O-(5'-uridylyl)-L-seryl-[protein] + diphosphate</text>
        <dbReference type="Rhea" id="RHEA:64604"/>
        <dbReference type="Rhea" id="RHEA-COMP:9863"/>
        <dbReference type="Rhea" id="RHEA-COMP:16635"/>
        <dbReference type="ChEBI" id="CHEBI:29999"/>
        <dbReference type="ChEBI" id="CHEBI:33019"/>
        <dbReference type="ChEBI" id="CHEBI:46398"/>
        <dbReference type="ChEBI" id="CHEBI:156051"/>
    </reaction>
</comment>
<dbReference type="RefSeq" id="WP_085219239.1">
    <property type="nucleotide sequence ID" value="NZ_LT840185.1"/>
</dbReference>
<evidence type="ECO:0000256" key="6">
    <source>
        <dbReference type="ARBA" id="ARBA00022840"/>
    </source>
</evidence>
<keyword evidence="5 8" id="KW-0547">Nucleotide-binding</keyword>
<dbReference type="NCBIfam" id="NF000658">
    <property type="entry name" value="PRK00029.1"/>
    <property type="match status" value="1"/>
</dbReference>
<name>A0A1X7H304_9SPHN</name>
<comment type="cofactor">
    <cofactor evidence="8">
        <name>Mg(2+)</name>
        <dbReference type="ChEBI" id="CHEBI:18420"/>
    </cofactor>
    <cofactor evidence="8">
        <name>Mn(2+)</name>
        <dbReference type="ChEBI" id="CHEBI:29035"/>
    </cofactor>
</comment>
<evidence type="ECO:0000256" key="8">
    <source>
        <dbReference type="HAMAP-Rule" id="MF_00692"/>
    </source>
</evidence>
<feature type="active site" description="Proton acceptor" evidence="8">
    <location>
        <position position="279"/>
    </location>
</feature>
<feature type="binding site" evidence="8">
    <location>
        <position position="280"/>
    </location>
    <ligand>
        <name>Mg(2+)</name>
        <dbReference type="ChEBI" id="CHEBI:18420"/>
    </ligand>
</feature>
<keyword evidence="2 8" id="KW-0808">Transferase</keyword>
<dbReference type="InterPro" id="IPR003846">
    <property type="entry name" value="SelO"/>
</dbReference>
<dbReference type="GO" id="GO:0070733">
    <property type="term" value="F:AMPylase activity"/>
    <property type="evidence" value="ECO:0007669"/>
    <property type="project" value="UniProtKB-EC"/>
</dbReference>
<evidence type="ECO:0000313" key="10">
    <source>
        <dbReference type="Proteomes" id="UP000192934"/>
    </source>
</evidence>
<dbReference type="EC" id="2.7.7.-" evidence="8"/>
<dbReference type="GO" id="GO:0030145">
    <property type="term" value="F:manganese ion binding"/>
    <property type="evidence" value="ECO:0007669"/>
    <property type="project" value="UniProtKB-UniRule"/>
</dbReference>
<feature type="binding site" evidence="8">
    <location>
        <position position="114"/>
    </location>
    <ligand>
        <name>ATP</name>
        <dbReference type="ChEBI" id="CHEBI:30616"/>
    </ligand>
</feature>
<dbReference type="HAMAP" id="MF_00692">
    <property type="entry name" value="SelO"/>
    <property type="match status" value="1"/>
</dbReference>
<evidence type="ECO:0000256" key="1">
    <source>
        <dbReference type="ARBA" id="ARBA00009747"/>
    </source>
</evidence>
<sequence>MRATPQPYRPDPAILELGDAFYDRVEAADFPQTILRFRNQRHAGTVGLGELTDDEWLQHFGRFAALPDNLPEPLALRYHGHQFRVYNPDIGDGRGFLFAQLRDARDRLLDLGTKGSGQTPYSRFGDGRLTLKGGVREVLATEMLEALGVETSKSFSLIDTGEALERGDEPSPTRSAVLVRLQHSHIRIGTFQRLAMLDQPEEMRRLTDWCLKQYYLDRHREEKSDEAIQASEAGAGLLRSARNDGEPAARLLGHVVNAAARLAASYIAAGFVHGVLNSDNIAITAESFDYGPWRFTPFWDGHFTAAYFDHNGLYSFGRQPEAIHWDVAQLARALTAIADPETLQPLLDGFPAAFQTALRDTVFARLGIAPRNEEADEALLLAIQTALARRTVEIDRFFFDWRGGALRRSEPTYDDEAFADLRAAIGDYTSTGSLDHAYWSDAAPCSMHIEEVETIWSRIDEADDWSAFEAKIAGIRRMGDALAGRA</sequence>
<reference evidence="10" key="1">
    <citation type="submission" date="2017-04" db="EMBL/GenBank/DDBJ databases">
        <authorList>
            <person name="Varghese N."/>
            <person name="Submissions S."/>
        </authorList>
    </citation>
    <scope>NUCLEOTIDE SEQUENCE [LARGE SCALE GENOMIC DNA]</scope>
    <source>
        <strain evidence="10">Dd16</strain>
    </source>
</reference>
<feature type="binding site" evidence="8">
    <location>
        <position position="187"/>
    </location>
    <ligand>
        <name>ATP</name>
        <dbReference type="ChEBI" id="CHEBI:30616"/>
    </ligand>
</feature>
<dbReference type="PANTHER" id="PTHR32057:SF14">
    <property type="entry name" value="PROTEIN ADENYLYLTRANSFERASE SELO, MITOCHONDRIAL"/>
    <property type="match status" value="1"/>
</dbReference>
<evidence type="ECO:0000256" key="3">
    <source>
        <dbReference type="ARBA" id="ARBA00022695"/>
    </source>
</evidence>
<feature type="binding site" evidence="8">
    <location>
        <position position="93"/>
    </location>
    <ligand>
        <name>ATP</name>
        <dbReference type="ChEBI" id="CHEBI:30616"/>
    </ligand>
</feature>
<dbReference type="EMBL" id="LT840185">
    <property type="protein sequence ID" value="SMF78545.1"/>
    <property type="molecule type" value="Genomic_DNA"/>
</dbReference>
<keyword evidence="10" id="KW-1185">Reference proteome</keyword>
<keyword evidence="6 8" id="KW-0067">ATP-binding</keyword>
<protein>
    <recommendedName>
        <fullName evidence="8">Protein nucleotidyltransferase YdiU</fullName>
        <ecNumber evidence="8">2.7.7.-</ecNumber>
    </recommendedName>
    <alternativeName>
        <fullName evidence="8">Protein adenylyltransferase YdiU</fullName>
        <ecNumber evidence="8">2.7.7.108</ecNumber>
    </alternativeName>
    <alternativeName>
        <fullName evidence="8">Protein uridylyltransferase YdiU</fullName>
        <ecNumber evidence="8">2.7.7.-</ecNumber>
    </alternativeName>
</protein>
<comment type="catalytic activity">
    <reaction evidence="8">
        <text>L-threonyl-[protein] + ATP = 3-O-(5'-adenylyl)-L-threonyl-[protein] + diphosphate</text>
        <dbReference type="Rhea" id="RHEA:54292"/>
        <dbReference type="Rhea" id="RHEA-COMP:11060"/>
        <dbReference type="Rhea" id="RHEA-COMP:13847"/>
        <dbReference type="ChEBI" id="CHEBI:30013"/>
        <dbReference type="ChEBI" id="CHEBI:30616"/>
        <dbReference type="ChEBI" id="CHEBI:33019"/>
        <dbReference type="ChEBI" id="CHEBI:138113"/>
        <dbReference type="EC" id="2.7.7.108"/>
    </reaction>
</comment>
<organism evidence="9 10">
    <name type="scientific">Allosphingosinicella indica</name>
    <dbReference type="NCBI Taxonomy" id="941907"/>
    <lineage>
        <taxon>Bacteria</taxon>
        <taxon>Pseudomonadati</taxon>
        <taxon>Pseudomonadota</taxon>
        <taxon>Alphaproteobacteria</taxon>
        <taxon>Sphingomonadales</taxon>
        <taxon>Sphingomonadaceae</taxon>
        <taxon>Allosphingosinicella</taxon>
    </lineage>
</organism>
<feature type="binding site" evidence="8">
    <location>
        <position position="289"/>
    </location>
    <ligand>
        <name>Mg(2+)</name>
        <dbReference type="ChEBI" id="CHEBI:18420"/>
    </ligand>
</feature>
<keyword evidence="4 8" id="KW-0479">Metal-binding</keyword>
<comment type="catalytic activity">
    <reaction evidence="8">
        <text>L-seryl-[protein] + ATP = 3-O-(5'-adenylyl)-L-seryl-[protein] + diphosphate</text>
        <dbReference type="Rhea" id="RHEA:58120"/>
        <dbReference type="Rhea" id="RHEA-COMP:9863"/>
        <dbReference type="Rhea" id="RHEA-COMP:15073"/>
        <dbReference type="ChEBI" id="CHEBI:29999"/>
        <dbReference type="ChEBI" id="CHEBI:30616"/>
        <dbReference type="ChEBI" id="CHEBI:33019"/>
        <dbReference type="ChEBI" id="CHEBI:142516"/>
        <dbReference type="EC" id="2.7.7.108"/>
    </reaction>
</comment>
<dbReference type="OrthoDB" id="9776281at2"/>
<dbReference type="PANTHER" id="PTHR32057">
    <property type="entry name" value="PROTEIN ADENYLYLTRANSFERASE SELO, MITOCHONDRIAL"/>
    <property type="match status" value="1"/>
</dbReference>
<feature type="binding site" evidence="8">
    <location>
        <position position="91"/>
    </location>
    <ligand>
        <name>ATP</name>
        <dbReference type="ChEBI" id="CHEBI:30616"/>
    </ligand>
</feature>
<feature type="binding site" evidence="8">
    <location>
        <position position="180"/>
    </location>
    <ligand>
        <name>ATP</name>
        <dbReference type="ChEBI" id="CHEBI:30616"/>
    </ligand>
</feature>
<accession>A0A1X7H304</accession>
<feature type="binding site" evidence="8">
    <location>
        <position position="94"/>
    </location>
    <ligand>
        <name>ATP</name>
        <dbReference type="ChEBI" id="CHEBI:30616"/>
    </ligand>
</feature>
<comment type="catalytic activity">
    <reaction evidence="8">
        <text>L-tyrosyl-[protein] + ATP = O-(5'-adenylyl)-L-tyrosyl-[protein] + diphosphate</text>
        <dbReference type="Rhea" id="RHEA:54288"/>
        <dbReference type="Rhea" id="RHEA-COMP:10136"/>
        <dbReference type="Rhea" id="RHEA-COMP:13846"/>
        <dbReference type="ChEBI" id="CHEBI:30616"/>
        <dbReference type="ChEBI" id="CHEBI:33019"/>
        <dbReference type="ChEBI" id="CHEBI:46858"/>
        <dbReference type="ChEBI" id="CHEBI:83624"/>
        <dbReference type="EC" id="2.7.7.108"/>
    </reaction>
</comment>
<feature type="binding site" evidence="8">
    <location>
        <position position="289"/>
    </location>
    <ligand>
        <name>ATP</name>
        <dbReference type="ChEBI" id="CHEBI:30616"/>
    </ligand>
</feature>
<dbReference type="STRING" id="941907.SAMN06295910_2718"/>
<dbReference type="GO" id="GO:0000287">
    <property type="term" value="F:magnesium ion binding"/>
    <property type="evidence" value="ECO:0007669"/>
    <property type="project" value="UniProtKB-UniRule"/>
</dbReference>
<proteinExistence type="inferred from homology"/>
<feature type="binding site" evidence="8">
    <location>
        <position position="126"/>
    </location>
    <ligand>
        <name>ATP</name>
        <dbReference type="ChEBI" id="CHEBI:30616"/>
    </ligand>
</feature>
<evidence type="ECO:0000256" key="7">
    <source>
        <dbReference type="ARBA" id="ARBA00022842"/>
    </source>
</evidence>
<evidence type="ECO:0000256" key="2">
    <source>
        <dbReference type="ARBA" id="ARBA00022679"/>
    </source>
</evidence>
<gene>
    <name evidence="8" type="primary">ydiU</name>
    <name evidence="8" type="synonym">selO</name>
    <name evidence="9" type="ORF">SAMN06295910_2718</name>
</gene>
<comment type="catalytic activity">
    <reaction evidence="8">
        <text>L-histidyl-[protein] + UTP = N(tele)-(5'-uridylyl)-L-histidyl-[protein] + diphosphate</text>
        <dbReference type="Rhea" id="RHEA:83891"/>
        <dbReference type="Rhea" id="RHEA-COMP:9745"/>
        <dbReference type="Rhea" id="RHEA-COMP:20239"/>
        <dbReference type="ChEBI" id="CHEBI:29979"/>
        <dbReference type="ChEBI" id="CHEBI:33019"/>
        <dbReference type="ChEBI" id="CHEBI:46398"/>
        <dbReference type="ChEBI" id="CHEBI:233474"/>
    </reaction>
</comment>
<evidence type="ECO:0000313" key="9">
    <source>
        <dbReference type="EMBL" id="SMF78545.1"/>
    </source>
</evidence>
<feature type="binding site" evidence="8">
    <location>
        <position position="127"/>
    </location>
    <ligand>
        <name>ATP</name>
        <dbReference type="ChEBI" id="CHEBI:30616"/>
    </ligand>
</feature>
<keyword evidence="8" id="KW-0464">Manganese</keyword>
<keyword evidence="3 8" id="KW-0548">Nucleotidyltransferase</keyword>
<keyword evidence="7 8" id="KW-0460">Magnesium</keyword>
<evidence type="ECO:0000256" key="4">
    <source>
        <dbReference type="ARBA" id="ARBA00022723"/>
    </source>
</evidence>
<dbReference type="Proteomes" id="UP000192934">
    <property type="component" value="Chromosome I"/>
</dbReference>
<comment type="catalytic activity">
    <reaction evidence="8">
        <text>L-tyrosyl-[protein] + UTP = O-(5'-uridylyl)-L-tyrosyl-[protein] + diphosphate</text>
        <dbReference type="Rhea" id="RHEA:83887"/>
        <dbReference type="Rhea" id="RHEA-COMP:10136"/>
        <dbReference type="Rhea" id="RHEA-COMP:20238"/>
        <dbReference type="ChEBI" id="CHEBI:33019"/>
        <dbReference type="ChEBI" id="CHEBI:46398"/>
        <dbReference type="ChEBI" id="CHEBI:46858"/>
        <dbReference type="ChEBI" id="CHEBI:90602"/>
    </reaction>
</comment>
<comment type="function">
    <text evidence="8">Nucleotidyltransferase involved in the post-translational modification of proteins. It can catalyze the addition of adenosine monophosphate (AMP) or uridine monophosphate (UMP) to a protein, resulting in modifications known as AMPylation and UMPylation.</text>
</comment>
<dbReference type="Pfam" id="PF02696">
    <property type="entry name" value="SelO"/>
    <property type="match status" value="1"/>
</dbReference>